<evidence type="ECO:0000256" key="1">
    <source>
        <dbReference type="SAM" id="MobiDB-lite"/>
    </source>
</evidence>
<dbReference type="AlphaFoldDB" id="A0AA41E954"/>
<protein>
    <submittedName>
        <fullName evidence="3">Uncharacterized protein</fullName>
    </submittedName>
</protein>
<dbReference type="RefSeq" id="WP_146124518.1">
    <property type="nucleotide sequence ID" value="NZ_CADERF010000018.1"/>
</dbReference>
<comment type="caution">
    <text evidence="3">The sequence shown here is derived from an EMBL/GenBank/DDBJ whole genome shotgun (WGS) entry which is preliminary data.</text>
</comment>
<feature type="compositionally biased region" description="Polar residues" evidence="1">
    <location>
        <begin position="25"/>
        <end position="38"/>
    </location>
</feature>
<keyword evidence="2" id="KW-1133">Transmembrane helix</keyword>
<evidence type="ECO:0000313" key="4">
    <source>
        <dbReference type="Proteomes" id="UP000682266"/>
    </source>
</evidence>
<feature type="compositionally biased region" description="Polar residues" evidence="1">
    <location>
        <begin position="1"/>
        <end position="15"/>
    </location>
</feature>
<feature type="region of interest" description="Disordered" evidence="1">
    <location>
        <begin position="1"/>
        <end position="92"/>
    </location>
</feature>
<feature type="transmembrane region" description="Helical" evidence="2">
    <location>
        <begin position="223"/>
        <end position="245"/>
    </location>
</feature>
<keyword evidence="2" id="KW-0472">Membrane</keyword>
<name>A0AA41E954_9BURK</name>
<dbReference type="Proteomes" id="UP000682266">
    <property type="component" value="Unassembled WGS sequence"/>
</dbReference>
<feature type="compositionally biased region" description="Low complexity" evidence="1">
    <location>
        <begin position="69"/>
        <end position="84"/>
    </location>
</feature>
<evidence type="ECO:0000256" key="2">
    <source>
        <dbReference type="SAM" id="Phobius"/>
    </source>
</evidence>
<gene>
    <name evidence="3" type="ORF">KDW93_17590</name>
</gene>
<sequence>MTQPVQFHSQQSLSESIEDRGENTAPEQTTSSRRTSVSIDLVALSPRNSRDSDAHVSAQRSSPIPLELAGRAASSASPHARSSPVDPHSTQNEPTFFEAFAARCRGAAIPQVTTAAVEVGVGAAAGAIGHTGAANGAAQSAIASAIRVAIDTVAHAGFTAATRTRPVTRIAGSTFGDVPKNEALARIALISGALSVGNNAGLGAIYTALGAIARKGTPAPQDFAAGALAGVLSSSVLGASAYVYYTCDPIFKQRVDDIVKSVHTAARNYFGSANAARPGQYDLESNLPGRPAN</sequence>
<keyword evidence="2" id="KW-0812">Transmembrane</keyword>
<evidence type="ECO:0000313" key="3">
    <source>
        <dbReference type="EMBL" id="MBR8130756.1"/>
    </source>
</evidence>
<reference evidence="3" key="1">
    <citation type="submission" date="2021-04" db="EMBL/GenBank/DDBJ databases">
        <title>A collection of bacterial strains from the Burkholderia cepacia Research Laboratory and Repository.</title>
        <authorList>
            <person name="Lipuma J."/>
            <person name="Spilker T."/>
        </authorList>
    </citation>
    <scope>NUCLEOTIDE SEQUENCE</scope>
    <source>
        <strain evidence="3">AU36012</strain>
    </source>
</reference>
<proteinExistence type="predicted"/>
<dbReference type="EMBL" id="JAGSVG010000015">
    <property type="protein sequence ID" value="MBR8130756.1"/>
    <property type="molecule type" value="Genomic_DNA"/>
</dbReference>
<organism evidence="3 4">
    <name type="scientific">Burkholderia ambifaria</name>
    <dbReference type="NCBI Taxonomy" id="152480"/>
    <lineage>
        <taxon>Bacteria</taxon>
        <taxon>Pseudomonadati</taxon>
        <taxon>Pseudomonadota</taxon>
        <taxon>Betaproteobacteria</taxon>
        <taxon>Burkholderiales</taxon>
        <taxon>Burkholderiaceae</taxon>
        <taxon>Burkholderia</taxon>
        <taxon>Burkholderia cepacia complex</taxon>
    </lineage>
</organism>
<accession>A0AA41E954</accession>